<keyword evidence="3" id="KW-1185">Reference proteome</keyword>
<evidence type="ECO:0000313" key="2">
    <source>
        <dbReference type="EMBL" id="CBA30040.1"/>
    </source>
</evidence>
<dbReference type="KEGG" id="ctu:CTU_17150"/>
<organism evidence="2 3">
    <name type="scientific">Cronobacter turicensis (strain DSM 18703 / CCUG 55852 / LMG 23827 / z3032)</name>
    <dbReference type="NCBI Taxonomy" id="693216"/>
    <lineage>
        <taxon>Bacteria</taxon>
        <taxon>Pseudomonadati</taxon>
        <taxon>Pseudomonadota</taxon>
        <taxon>Gammaproteobacteria</taxon>
        <taxon>Enterobacterales</taxon>
        <taxon>Enterobacteriaceae</taxon>
        <taxon>Cronobacter</taxon>
    </lineage>
</organism>
<keyword evidence="1" id="KW-0812">Transmembrane</keyword>
<sequence>MNEFLISLKYRYIIKKSLILAHLFILLEETIPKKLFFIKVEGFELTLIIAFIYPLLPFVVGN</sequence>
<accession>C9Y1M5</accession>
<reference evidence="3" key="2">
    <citation type="journal article" date="2011" name="J. Bacteriol.">
        <title>Complete genome sequence of Cronobacter turicensis LMG 23827, a food-borne pathogen causing deaths in neonates.</title>
        <authorList>
            <person name="Stephan R."/>
            <person name="Lehner A."/>
            <person name="Tischler P."/>
            <person name="Rattei T."/>
        </authorList>
    </citation>
    <scope>NUCLEOTIDE SEQUENCE [LARGE SCALE GENOMIC DNA]</scope>
    <source>
        <strain evidence="3">DSM 18703 / CCUG 55852 / LMG 23827 / z3032</strain>
    </source>
</reference>
<keyword evidence="1" id="KW-1133">Transmembrane helix</keyword>
<dbReference type="Proteomes" id="UP000002069">
    <property type="component" value="Chromosome"/>
</dbReference>
<dbReference type="AlphaFoldDB" id="C9Y1M5"/>
<dbReference type="HOGENOM" id="CLU_2901798_0_0_6"/>
<feature type="transmembrane region" description="Helical" evidence="1">
    <location>
        <begin position="43"/>
        <end position="60"/>
    </location>
</feature>
<reference evidence="2 3" key="1">
    <citation type="journal article" date="2010" name="J. Bacteriol.">
        <title>Complete Genome Sequence of Cronobacter turicensis LMG 23827, a foodborne pathogen causing deaths in neonates.</title>
        <authorList>
            <person name="Stephan R."/>
            <person name="Lehner A."/>
            <person name="Tischler P."/>
            <person name="Rattei T."/>
        </authorList>
    </citation>
    <scope>NUCLEOTIDE SEQUENCE [LARGE SCALE GENOMIC DNA]</scope>
    <source>
        <strain evidence="3">DSM 18703 / CCUG 55852 / LMG 23827 / z3032</strain>
    </source>
</reference>
<name>C9Y1M5_CROTZ</name>
<gene>
    <name evidence="2" type="ordered locus">Ctu_17150</name>
</gene>
<dbReference type="EMBL" id="FN543093">
    <property type="protein sequence ID" value="CBA30040.1"/>
    <property type="molecule type" value="Genomic_DNA"/>
</dbReference>
<evidence type="ECO:0000256" key="1">
    <source>
        <dbReference type="SAM" id="Phobius"/>
    </source>
</evidence>
<keyword evidence="1" id="KW-0472">Membrane</keyword>
<proteinExistence type="predicted"/>
<protein>
    <submittedName>
        <fullName evidence="2">Uncharacterized protein</fullName>
    </submittedName>
</protein>
<evidence type="ECO:0000313" key="3">
    <source>
        <dbReference type="Proteomes" id="UP000002069"/>
    </source>
</evidence>